<reference evidence="3" key="1">
    <citation type="journal article" date="2019" name="Int. J. Syst. Evol. Microbiol.">
        <title>The Global Catalogue of Microorganisms (GCM) 10K type strain sequencing project: providing services to taxonomists for standard genome sequencing and annotation.</title>
        <authorList>
            <consortium name="The Broad Institute Genomics Platform"/>
            <consortium name="The Broad Institute Genome Sequencing Center for Infectious Disease"/>
            <person name="Wu L."/>
            <person name="Ma J."/>
        </authorList>
    </citation>
    <scope>NUCLEOTIDE SEQUENCE [LARGE SCALE GENOMIC DNA]</scope>
    <source>
        <strain evidence="3">DT92</strain>
    </source>
</reference>
<gene>
    <name evidence="2" type="ORF">ACFSJT_14050</name>
</gene>
<feature type="coiled-coil region" evidence="1">
    <location>
        <begin position="2"/>
        <end position="36"/>
    </location>
</feature>
<keyword evidence="1" id="KW-0175">Coiled coil</keyword>
<accession>A0ABW5B171</accession>
<dbReference type="RefSeq" id="WP_378320925.1">
    <property type="nucleotide sequence ID" value="NZ_JBHUHY010000015.1"/>
</dbReference>
<keyword evidence="3" id="KW-1185">Reference proteome</keyword>
<protein>
    <submittedName>
        <fullName evidence="2">Uncharacterized protein</fullName>
    </submittedName>
</protein>
<evidence type="ECO:0000313" key="2">
    <source>
        <dbReference type="EMBL" id="MFD2187922.1"/>
    </source>
</evidence>
<proteinExistence type="predicted"/>
<comment type="caution">
    <text evidence="2">The sequence shown here is derived from an EMBL/GenBank/DDBJ whole genome shotgun (WGS) entry which is preliminary data.</text>
</comment>
<organism evidence="2 3">
    <name type="scientific">Aquimarina celericrescens</name>
    <dbReference type="NCBI Taxonomy" id="1964542"/>
    <lineage>
        <taxon>Bacteria</taxon>
        <taxon>Pseudomonadati</taxon>
        <taxon>Bacteroidota</taxon>
        <taxon>Flavobacteriia</taxon>
        <taxon>Flavobacteriales</taxon>
        <taxon>Flavobacteriaceae</taxon>
        <taxon>Aquimarina</taxon>
    </lineage>
</organism>
<dbReference type="EMBL" id="JBHUHY010000015">
    <property type="protein sequence ID" value="MFD2187922.1"/>
    <property type="molecule type" value="Genomic_DNA"/>
</dbReference>
<evidence type="ECO:0000256" key="1">
    <source>
        <dbReference type="SAM" id="Coils"/>
    </source>
</evidence>
<evidence type="ECO:0000313" key="3">
    <source>
        <dbReference type="Proteomes" id="UP001597344"/>
    </source>
</evidence>
<sequence length="81" mass="9866">MKKEIQIQEKSLQKKKQRISKRITKLKDIIAKVEDRFFEGLIDSETFKNSKIRYAKKIKVFENEILRLKNFNPVFEFQSRM</sequence>
<dbReference type="Proteomes" id="UP001597344">
    <property type="component" value="Unassembled WGS sequence"/>
</dbReference>
<name>A0ABW5B171_9FLAO</name>